<evidence type="ECO:0000313" key="2">
    <source>
        <dbReference type="Proteomes" id="UP001153269"/>
    </source>
</evidence>
<dbReference type="Proteomes" id="UP001153269">
    <property type="component" value="Unassembled WGS sequence"/>
</dbReference>
<protein>
    <submittedName>
        <fullName evidence="1">Uncharacterized protein</fullName>
    </submittedName>
</protein>
<proteinExistence type="predicted"/>
<organism evidence="1 2">
    <name type="scientific">Pleuronectes platessa</name>
    <name type="common">European plaice</name>
    <dbReference type="NCBI Taxonomy" id="8262"/>
    <lineage>
        <taxon>Eukaryota</taxon>
        <taxon>Metazoa</taxon>
        <taxon>Chordata</taxon>
        <taxon>Craniata</taxon>
        <taxon>Vertebrata</taxon>
        <taxon>Euteleostomi</taxon>
        <taxon>Actinopterygii</taxon>
        <taxon>Neopterygii</taxon>
        <taxon>Teleostei</taxon>
        <taxon>Neoteleostei</taxon>
        <taxon>Acanthomorphata</taxon>
        <taxon>Carangaria</taxon>
        <taxon>Pleuronectiformes</taxon>
        <taxon>Pleuronectoidei</taxon>
        <taxon>Pleuronectidae</taxon>
        <taxon>Pleuronectes</taxon>
    </lineage>
</organism>
<name>A0A9N7U4B4_PLEPL</name>
<evidence type="ECO:0000313" key="1">
    <source>
        <dbReference type="EMBL" id="CAB1424195.1"/>
    </source>
</evidence>
<dbReference type="AlphaFoldDB" id="A0A9N7U4B4"/>
<gene>
    <name evidence="1" type="ORF">PLEPLA_LOCUS12116</name>
</gene>
<dbReference type="EMBL" id="CADEAL010000712">
    <property type="protein sequence ID" value="CAB1424195.1"/>
    <property type="molecule type" value="Genomic_DNA"/>
</dbReference>
<comment type="caution">
    <text evidence="1">The sequence shown here is derived from an EMBL/GenBank/DDBJ whole genome shotgun (WGS) entry which is preliminary data.</text>
</comment>
<accession>A0A9N7U4B4</accession>
<sequence length="114" mass="12426">MLQRLLLDESHECVWSGEYDTSTAALCPRIMEQRATCLSAGPSVRFLKSYHCVSPADEKLAGTSCTVSGSSRLREAPGKHMLSQLGLPASNRDTLTLIHSTGEVLSLARRPLRV</sequence>
<keyword evidence="2" id="KW-1185">Reference proteome</keyword>
<reference evidence="1" key="1">
    <citation type="submission" date="2020-03" db="EMBL/GenBank/DDBJ databases">
        <authorList>
            <person name="Weist P."/>
        </authorList>
    </citation>
    <scope>NUCLEOTIDE SEQUENCE</scope>
</reference>